<evidence type="ECO:0000256" key="1">
    <source>
        <dbReference type="SAM" id="MobiDB-lite"/>
    </source>
</evidence>
<feature type="compositionally biased region" description="Basic residues" evidence="1">
    <location>
        <begin position="1592"/>
        <end position="1609"/>
    </location>
</feature>
<evidence type="ECO:0000313" key="2">
    <source>
        <dbReference type="EMBL" id="GFN90881.1"/>
    </source>
</evidence>
<protein>
    <submittedName>
        <fullName evidence="2">Uncharacterized protein</fullName>
    </submittedName>
</protein>
<feature type="region of interest" description="Disordered" evidence="1">
    <location>
        <begin position="594"/>
        <end position="619"/>
    </location>
</feature>
<feature type="compositionally biased region" description="Polar residues" evidence="1">
    <location>
        <begin position="1661"/>
        <end position="1674"/>
    </location>
</feature>
<dbReference type="EMBL" id="BLXT01002074">
    <property type="protein sequence ID" value="GFN90881.1"/>
    <property type="molecule type" value="Genomic_DNA"/>
</dbReference>
<dbReference type="Proteomes" id="UP000735302">
    <property type="component" value="Unassembled WGS sequence"/>
</dbReference>
<organism evidence="2 3">
    <name type="scientific">Plakobranchus ocellatus</name>
    <dbReference type="NCBI Taxonomy" id="259542"/>
    <lineage>
        <taxon>Eukaryota</taxon>
        <taxon>Metazoa</taxon>
        <taxon>Spiralia</taxon>
        <taxon>Lophotrochozoa</taxon>
        <taxon>Mollusca</taxon>
        <taxon>Gastropoda</taxon>
        <taxon>Heterobranchia</taxon>
        <taxon>Euthyneura</taxon>
        <taxon>Panpulmonata</taxon>
        <taxon>Sacoglossa</taxon>
        <taxon>Placobranchoidea</taxon>
        <taxon>Plakobranchidae</taxon>
        <taxon>Plakobranchus</taxon>
    </lineage>
</organism>
<name>A0AAV3Z8S8_9GAST</name>
<accession>A0AAV3Z8S8</accession>
<reference evidence="2 3" key="1">
    <citation type="journal article" date="2021" name="Elife">
        <title>Chloroplast acquisition without the gene transfer in kleptoplastic sea slugs, Plakobranchus ocellatus.</title>
        <authorList>
            <person name="Maeda T."/>
            <person name="Takahashi S."/>
            <person name="Yoshida T."/>
            <person name="Shimamura S."/>
            <person name="Takaki Y."/>
            <person name="Nagai Y."/>
            <person name="Toyoda A."/>
            <person name="Suzuki Y."/>
            <person name="Arimoto A."/>
            <person name="Ishii H."/>
            <person name="Satoh N."/>
            <person name="Nishiyama T."/>
            <person name="Hasebe M."/>
            <person name="Maruyama T."/>
            <person name="Minagawa J."/>
            <person name="Obokata J."/>
            <person name="Shigenobu S."/>
        </authorList>
    </citation>
    <scope>NUCLEOTIDE SEQUENCE [LARGE SCALE GENOMIC DNA]</scope>
</reference>
<feature type="compositionally biased region" description="Low complexity" evidence="1">
    <location>
        <begin position="602"/>
        <end position="614"/>
    </location>
</feature>
<evidence type="ECO:0000313" key="3">
    <source>
        <dbReference type="Proteomes" id="UP000735302"/>
    </source>
</evidence>
<gene>
    <name evidence="2" type="ORF">PoB_001738700</name>
</gene>
<feature type="region of interest" description="Disordered" evidence="1">
    <location>
        <begin position="372"/>
        <end position="435"/>
    </location>
</feature>
<feature type="compositionally biased region" description="Polar residues" evidence="1">
    <location>
        <begin position="1"/>
        <end position="15"/>
    </location>
</feature>
<feature type="region of interest" description="Disordered" evidence="1">
    <location>
        <begin position="1"/>
        <end position="35"/>
    </location>
</feature>
<feature type="compositionally biased region" description="Pro residues" evidence="1">
    <location>
        <begin position="419"/>
        <end position="428"/>
    </location>
</feature>
<proteinExistence type="predicted"/>
<feature type="region of interest" description="Disordered" evidence="1">
    <location>
        <begin position="1714"/>
        <end position="1783"/>
    </location>
</feature>
<keyword evidence="3" id="KW-1185">Reference proteome</keyword>
<sequence length="2014" mass="224209">MEIQTCQNRRASQVAQGRKSRRGHPYSRPDKTIANRNARSYSTFDLAYRDLRDLMQCHTSQTFRMAKKQPLKLDAKTMPFPGCRFFSYRFARSALPINEQQENKSESQIHPQDIKDFEKRRQMADLAERLTEQILPEAELITPINIVEDYPEECIVLDETACLAPSDSPSRMLTPVKELEQVNYNPSFFSPNNIIVKDSKTQTQNPSSEKLREDDHKILIYPVKKDSTASESGARIIHQSKRGDGENVVERPCASPCIIEKNTITTSCVQEQDTNHKQQAPLPVVNCELKTTSLSGANLAFGGKKHTADEMGPKIQLRQQQCRCLQSTYCNKTYSDQSDALSFSTSLAQTSNMDSKDTSLCQVLNHHISQPNSPSCHASQIHRPQTPKEFGKQLSPCRGQLRVSNSPHTQTLPSLISNTPPPLSPQTPPLSSQMLLPQNHSKHLSINERAFNGQRPQHFLWHPNVLQTQCEALPKDEPKSSDKQTKKEPCQSLFPLRERQDQNYLQESLMSRSSLLTVKQASFDLEINPTSTFLPDPAVYSHDISFGKSLSQEDDMKDAFSSATQSSPSTASTSSILERLTMLSSFSVTLDTTDGDDEIGCQNTPPGGQNTPPNLTRRPALKLSPMLHSQQQCAPQICSPFSQNTLCRDKALPVGKQKDKAVGSATSKCIKNQNRKRNLETASSRLGEVKSKPGLFATPPSLLVPTSSPSTISSPLQSSLPLRQLQPSSPSPPQPPPTSSPPSPPQPPLSLQPAPTSSPPPPPQPPLSLQPAPSLLPSSACRSPPLSSLPPPPLLVAGPDNQSCSTSVKDCNPIPKYFYNMVLIRPNPDLKKQNFCLLEFMTYPTRDPRLKKARPKPKRSDEKPGPLKRKSGSKTTIRVVREIPLVPVEKSKQQLPMDDKSKSCRNSLDGPDSCKSRGGKKSDPFQETQPKALSNSESELNILSAINEKNLQKMSSASEDSTFSITQKCSAPQYIEQEDQSNDFPGQNVLVLKDSSKEAVTVPSSIIPDVESRKCKIEENSPTLLDEQGKSGTVLQNQHVVHHSGKTDSANQDKNVDLSQFNSGDNKKLLQEASVIKSPSQDGCEQVPLENESISLPLHRSLKKTNEADGDKKLELNMHEVSDKENLSLQDKRIIEFDGTFKVNDPSPPNNTAVQKVDNLEITPFETLHRKRKDGYLFTESGSKIFKHSMIGQSEKETGNFEFSINLQKKLSTGSSIEKAAPESCNETVTDKAKVTDTSFSTTSTTEESMMANYENYAKSARKAFLGNEVIPKTKMNDSVTIKKSCTFELNDVADTKVREDMSNNASMGPVLNAGKDDEHGDELGASLLHQIEMEQKDQENKQMDQSLEMEVTRVMKESAETVKKSVDAKVNKEKCTSFCHSHHVVNCNALFGKDITTSFIDEVISMSPSSSSNSPGTESHLQSQKCNHIRTDICLIESQEVSSLCLHHSDQHLCTDIEHQRVASPPCVPKLNYQIQLGQVIASPNSQENKDNNKPTSVLVSEGMEKDSNPICNYFDQHLDNGTDLIVIDETLAEDSPDLIILDETLTENSPDLIVLDEILSDSSPEKLPSQPKSVKVNSVSNSPAMSKYSRSSRKTRKSKGLKRHRSKSTKDWERFGSPNEYMQSQIPRKHSTSNFSYIKRWCESSTPCDASKPMCHSYKTNKGSILQNSSKKPGSWKSRNDESFHRQFSFSLDFSPQCDEWKCYERSPVDPVLKPPQSHHSSKQKRSKSPLATNAFKNDYPGSLARNCERNKNSSSLHHKPKSGNISRSQSFQREVPEEDKIQQNGLQYASFSWKDAWPKPSHSHGKSSHINEHGSNELLANSFKGRECGIPRYDKSLSTGDLRWQIVNRQKLQVGKMRHASAPSSSLKRKTYAAECYTESPFEMIRATPSPPLKPGKSLKCSSKPYTRIVETTSRILLKCGKSLESNLKLRSGIIGATSGTLLKYKPLAALLNCLHDKNKLGSSWHLEVHIKSVCEMDDKRFVIFNSAFWCHFMSQAMLPLHVKSSLGRLV</sequence>
<feature type="region of interest" description="Disordered" evidence="1">
    <location>
        <begin position="655"/>
        <end position="807"/>
    </location>
</feature>
<feature type="compositionally biased region" description="Low complexity" evidence="1">
    <location>
        <begin position="1570"/>
        <end position="1591"/>
    </location>
</feature>
<feature type="compositionally biased region" description="Polar residues" evidence="1">
    <location>
        <begin position="402"/>
        <end position="418"/>
    </location>
</feature>
<feature type="compositionally biased region" description="Low complexity" evidence="1">
    <location>
        <begin position="698"/>
        <end position="728"/>
    </location>
</feature>
<feature type="region of interest" description="Disordered" evidence="1">
    <location>
        <begin position="848"/>
        <end position="938"/>
    </location>
</feature>
<feature type="compositionally biased region" description="Low complexity" evidence="1">
    <location>
        <begin position="769"/>
        <end position="786"/>
    </location>
</feature>
<feature type="compositionally biased region" description="Polar residues" evidence="1">
    <location>
        <begin position="1766"/>
        <end position="1775"/>
    </location>
</feature>
<feature type="compositionally biased region" description="Basic and acidic residues" evidence="1">
    <location>
        <begin position="889"/>
        <end position="902"/>
    </location>
</feature>
<feature type="region of interest" description="Disordered" evidence="1">
    <location>
        <begin position="1564"/>
        <end position="1630"/>
    </location>
</feature>
<feature type="compositionally biased region" description="Basic and acidic residues" evidence="1">
    <location>
        <begin position="912"/>
        <end position="924"/>
    </location>
</feature>
<comment type="caution">
    <text evidence="2">The sequence shown here is derived from an EMBL/GenBank/DDBJ whole genome shotgun (WGS) entry which is preliminary data.</text>
</comment>
<feature type="region of interest" description="Disordered" evidence="1">
    <location>
        <begin position="1661"/>
        <end position="1682"/>
    </location>
</feature>
<feature type="compositionally biased region" description="Pro residues" evidence="1">
    <location>
        <begin position="729"/>
        <end position="768"/>
    </location>
</feature>